<dbReference type="Gene3D" id="3.90.70.10">
    <property type="entry name" value="Cysteine proteinases"/>
    <property type="match status" value="1"/>
</dbReference>
<comment type="catalytic activity">
    <reaction evidence="1">
        <text>Thiol-dependent hydrolysis of ester, thioester, amide, peptide and isopeptide bonds formed by the C-terminal Gly of ubiquitin (a 76-residue protein attached to proteins as an intracellular targeting signal).</text>
        <dbReference type="EC" id="3.4.19.12"/>
    </reaction>
</comment>
<evidence type="ECO:0000256" key="8">
    <source>
        <dbReference type="SAM" id="MobiDB-lite"/>
    </source>
</evidence>
<dbReference type="AlphaFoldDB" id="A0A1E4TC85"/>
<dbReference type="OrthoDB" id="289038at2759"/>
<dbReference type="InterPro" id="IPR050164">
    <property type="entry name" value="Peptidase_C19"/>
</dbReference>
<dbReference type="PANTHER" id="PTHR24006:SF758">
    <property type="entry name" value="UBIQUITIN CARBOXYL-TERMINAL HYDROLASE 36"/>
    <property type="match status" value="1"/>
</dbReference>
<feature type="region of interest" description="Disordered" evidence="8">
    <location>
        <begin position="410"/>
        <end position="570"/>
    </location>
</feature>
<feature type="compositionally biased region" description="Basic and acidic residues" evidence="8">
    <location>
        <begin position="477"/>
        <end position="487"/>
    </location>
</feature>
<evidence type="ECO:0000256" key="2">
    <source>
        <dbReference type="ARBA" id="ARBA00009085"/>
    </source>
</evidence>
<keyword evidence="5" id="KW-0833">Ubl conjugation pathway</keyword>
<evidence type="ECO:0000256" key="4">
    <source>
        <dbReference type="ARBA" id="ARBA00022670"/>
    </source>
</evidence>
<dbReference type="PANTHER" id="PTHR24006">
    <property type="entry name" value="UBIQUITIN CARBOXYL-TERMINAL HYDROLASE"/>
    <property type="match status" value="1"/>
</dbReference>
<dbReference type="GO" id="GO:0005634">
    <property type="term" value="C:nucleus"/>
    <property type="evidence" value="ECO:0007669"/>
    <property type="project" value="TreeGrafter"/>
</dbReference>
<dbReference type="GO" id="GO:0006508">
    <property type="term" value="P:proteolysis"/>
    <property type="evidence" value="ECO:0007669"/>
    <property type="project" value="UniProtKB-KW"/>
</dbReference>
<keyword evidence="11" id="KW-1185">Reference proteome</keyword>
<dbReference type="GO" id="GO:0016579">
    <property type="term" value="P:protein deubiquitination"/>
    <property type="evidence" value="ECO:0007669"/>
    <property type="project" value="InterPro"/>
</dbReference>
<feature type="compositionally biased region" description="Basic and acidic residues" evidence="8">
    <location>
        <begin position="449"/>
        <end position="465"/>
    </location>
</feature>
<dbReference type="EMBL" id="KV453843">
    <property type="protein sequence ID" value="ODV89375.1"/>
    <property type="molecule type" value="Genomic_DNA"/>
</dbReference>
<dbReference type="Proteomes" id="UP000095023">
    <property type="component" value="Unassembled WGS sequence"/>
</dbReference>
<keyword evidence="6" id="KW-0378">Hydrolase</keyword>
<feature type="region of interest" description="Disordered" evidence="8">
    <location>
        <begin position="54"/>
        <end position="75"/>
    </location>
</feature>
<keyword evidence="4" id="KW-0645">Protease</keyword>
<evidence type="ECO:0000256" key="3">
    <source>
        <dbReference type="ARBA" id="ARBA00012759"/>
    </source>
</evidence>
<evidence type="ECO:0000259" key="9">
    <source>
        <dbReference type="PROSITE" id="PS50235"/>
    </source>
</evidence>
<evidence type="ECO:0000256" key="6">
    <source>
        <dbReference type="ARBA" id="ARBA00022801"/>
    </source>
</evidence>
<name>A0A1E4TC85_9ASCO</name>
<accession>A0A1E4TC85</accession>
<feature type="compositionally biased region" description="Low complexity" evidence="8">
    <location>
        <begin position="58"/>
        <end position="69"/>
    </location>
</feature>
<reference evidence="11" key="1">
    <citation type="submission" date="2016-02" db="EMBL/GenBank/DDBJ databases">
        <title>Comparative genomics of biotechnologically important yeasts.</title>
        <authorList>
            <consortium name="DOE Joint Genome Institute"/>
            <person name="Riley R."/>
            <person name="Haridas S."/>
            <person name="Wolfe K.H."/>
            <person name="Lopes M.R."/>
            <person name="Hittinger C.T."/>
            <person name="Goker M."/>
            <person name="Salamov A."/>
            <person name="Wisecaver J."/>
            <person name="Long T.M."/>
            <person name="Aerts A.L."/>
            <person name="Barry K."/>
            <person name="Choi C."/>
            <person name="Clum A."/>
            <person name="Coughlan A.Y."/>
            <person name="Deshpande S."/>
            <person name="Douglass A.P."/>
            <person name="Hanson S.J."/>
            <person name="Klenk H.-P."/>
            <person name="Labutti K."/>
            <person name="Lapidus A."/>
            <person name="Lindquist E."/>
            <person name="Lipzen A."/>
            <person name="Meier-Kolthoff J.P."/>
            <person name="Ohm R.A."/>
            <person name="Otillar R.P."/>
            <person name="Pangilinan J."/>
            <person name="Peng Y."/>
            <person name="Rokas A."/>
            <person name="Rosa C.A."/>
            <person name="Scheuner C."/>
            <person name="Sibirny A.A."/>
            <person name="Slot J.C."/>
            <person name="Stielow J.B."/>
            <person name="Sun H."/>
            <person name="Kurtzman C.P."/>
            <person name="Blackwell M."/>
            <person name="Jeffries T.W."/>
            <person name="Grigoriev I.V."/>
        </authorList>
    </citation>
    <scope>NUCLEOTIDE SEQUENCE [LARGE SCALE GENOMIC DNA]</scope>
    <source>
        <strain evidence="11">NRRL Y-17796</strain>
    </source>
</reference>
<dbReference type="InterPro" id="IPR001394">
    <property type="entry name" value="Peptidase_C19_UCH"/>
</dbReference>
<comment type="similarity">
    <text evidence="2">Belongs to the peptidase C19 family.</text>
</comment>
<dbReference type="Pfam" id="PF00443">
    <property type="entry name" value="UCH"/>
    <property type="match status" value="1"/>
</dbReference>
<evidence type="ECO:0000256" key="1">
    <source>
        <dbReference type="ARBA" id="ARBA00000707"/>
    </source>
</evidence>
<dbReference type="EC" id="3.4.19.12" evidence="3"/>
<evidence type="ECO:0000256" key="5">
    <source>
        <dbReference type="ARBA" id="ARBA00022786"/>
    </source>
</evidence>
<dbReference type="InterPro" id="IPR028889">
    <property type="entry name" value="USP"/>
</dbReference>
<dbReference type="InterPro" id="IPR018200">
    <property type="entry name" value="USP_CS"/>
</dbReference>
<proteinExistence type="inferred from homology"/>
<feature type="compositionally biased region" description="Basic and acidic residues" evidence="8">
    <location>
        <begin position="538"/>
        <end position="558"/>
    </location>
</feature>
<dbReference type="InterPro" id="IPR038765">
    <property type="entry name" value="Papain-like_cys_pep_sf"/>
</dbReference>
<sequence>MASVSIAALSKSTGLSMDDIYREPLVFKPAQDPDPVITELPGVRVLDSETADGDLTKPAKLAQQPPAAADPDEYTGPDRPLYSIDQLKCHWLKIHKPFPGLVNAGVTCYLNSVLQTLLHIPGFANYLLYTHRNECNRSDSCYICILSEIADNVVLAKSTKTPYLPRPLINKLKKLGPGFNIYDQEDAHEFLLSLIDSLQDSLVTKSMPDSLKETSALHCLFGGRIRQQIRCSKCRKASNRFEASLDLSLDLRPSVKTLSEALSDFFEKEELTVKEGNAYKCDSCDEYVDALKSVDLYEPPEYLIIHLKRFGFSAFGTTQKIQRPISFTQHISLADYTIKHPEKANYELIGLISHSGKSANSGHYVCYCKQPSGTWAKYDDDEVQQVSFNAVLKAQAYMLFYAKVHSSSSIAESTPELPSPKASKRAHSASHDKTDAKKRKKATSSGNEQSEKRDSPKNDVDRTPEKPTAVAAVANTPEKRDKPEEAVKPATNGISTPEKPKKLESPLSSGKKVKHRMSIMNGQSPTFAEMLKKKRNRSRDENKSKEEKKSGKLSENYKRIKGPYKPRNTL</sequence>
<evidence type="ECO:0000256" key="7">
    <source>
        <dbReference type="ARBA" id="ARBA00022807"/>
    </source>
</evidence>
<feature type="domain" description="USP" evidence="9">
    <location>
        <begin position="99"/>
        <end position="404"/>
    </location>
</feature>
<keyword evidence="7" id="KW-0788">Thiol protease</keyword>
<dbReference type="GO" id="GO:0004843">
    <property type="term" value="F:cysteine-type deubiquitinase activity"/>
    <property type="evidence" value="ECO:0007669"/>
    <property type="project" value="UniProtKB-EC"/>
</dbReference>
<evidence type="ECO:0000313" key="10">
    <source>
        <dbReference type="EMBL" id="ODV89375.1"/>
    </source>
</evidence>
<organism evidence="10 11">
    <name type="scientific">Tortispora caseinolytica NRRL Y-17796</name>
    <dbReference type="NCBI Taxonomy" id="767744"/>
    <lineage>
        <taxon>Eukaryota</taxon>
        <taxon>Fungi</taxon>
        <taxon>Dikarya</taxon>
        <taxon>Ascomycota</taxon>
        <taxon>Saccharomycotina</taxon>
        <taxon>Trigonopsidomycetes</taxon>
        <taxon>Trigonopsidales</taxon>
        <taxon>Trigonopsidaceae</taxon>
        <taxon>Tortispora</taxon>
    </lineage>
</organism>
<dbReference type="GO" id="GO:0005829">
    <property type="term" value="C:cytosol"/>
    <property type="evidence" value="ECO:0007669"/>
    <property type="project" value="TreeGrafter"/>
</dbReference>
<dbReference type="PROSITE" id="PS50235">
    <property type="entry name" value="USP_3"/>
    <property type="match status" value="1"/>
</dbReference>
<gene>
    <name evidence="10" type="ORF">CANCADRAFT_138945</name>
</gene>
<evidence type="ECO:0000313" key="11">
    <source>
        <dbReference type="Proteomes" id="UP000095023"/>
    </source>
</evidence>
<dbReference type="PROSITE" id="PS00973">
    <property type="entry name" value="USP_2"/>
    <property type="match status" value="1"/>
</dbReference>
<dbReference type="SUPFAM" id="SSF54001">
    <property type="entry name" value="Cysteine proteinases"/>
    <property type="match status" value="1"/>
</dbReference>
<protein>
    <recommendedName>
        <fullName evidence="3">ubiquitinyl hydrolase 1</fullName>
        <ecNumber evidence="3">3.4.19.12</ecNumber>
    </recommendedName>
</protein>